<dbReference type="OrthoDB" id="1118588at2"/>
<dbReference type="RefSeq" id="WP_096349747.1">
    <property type="nucleotide sequence ID" value="NZ_AP017313.1"/>
</dbReference>
<evidence type="ECO:0000313" key="1">
    <source>
        <dbReference type="EMBL" id="BAU52418.1"/>
    </source>
</evidence>
<proteinExistence type="predicted"/>
<gene>
    <name evidence="1" type="ORF">MgSA37_00579</name>
</gene>
<sequence>MSWVCPNCDRELLKENQTHYCARVSVDSLFKGKSEELVLVFDKLLAEVTDWKDVIVSTTPHCIVFVHRKTFLVIRPMQKVLDIKFYSLTAQNSHPIINSTLYAGKYANNIRIKTTDELTPQVFKLIYQSYVLL</sequence>
<dbReference type="EMBL" id="AP017313">
    <property type="protein sequence ID" value="BAU52418.1"/>
    <property type="molecule type" value="Genomic_DNA"/>
</dbReference>
<reference evidence="1 2" key="1">
    <citation type="submission" date="2015-12" db="EMBL/GenBank/DDBJ databases">
        <title>Genome sequence of Mucilaginibacter gotjawali.</title>
        <authorList>
            <person name="Lee J.S."/>
            <person name="Lee K.C."/>
            <person name="Kim K.K."/>
            <person name="Lee B.W."/>
        </authorList>
    </citation>
    <scope>NUCLEOTIDE SEQUENCE [LARGE SCALE GENOMIC DNA]</scope>
    <source>
        <strain evidence="1 2">SA3-7</strain>
    </source>
</reference>
<dbReference type="AlphaFoldDB" id="A0A125T251"/>
<organism evidence="1 2">
    <name type="scientific">Mucilaginibacter gotjawali</name>
    <dbReference type="NCBI Taxonomy" id="1550579"/>
    <lineage>
        <taxon>Bacteria</taxon>
        <taxon>Pseudomonadati</taxon>
        <taxon>Bacteroidota</taxon>
        <taxon>Sphingobacteriia</taxon>
        <taxon>Sphingobacteriales</taxon>
        <taxon>Sphingobacteriaceae</taxon>
        <taxon>Mucilaginibacter</taxon>
    </lineage>
</organism>
<keyword evidence="2" id="KW-1185">Reference proteome</keyword>
<protein>
    <submittedName>
        <fullName evidence="1">Uncharacterized protein</fullName>
    </submittedName>
</protein>
<dbReference type="Proteomes" id="UP000218263">
    <property type="component" value="Chromosome"/>
</dbReference>
<dbReference type="InterPro" id="IPR043714">
    <property type="entry name" value="DUF5655"/>
</dbReference>
<dbReference type="KEGG" id="mgot:MgSA37_00579"/>
<dbReference type="Pfam" id="PF18899">
    <property type="entry name" value="DUF5655"/>
    <property type="match status" value="1"/>
</dbReference>
<name>A0A125T251_9SPHI</name>
<accession>A0A125T251</accession>
<evidence type="ECO:0000313" key="2">
    <source>
        <dbReference type="Proteomes" id="UP000218263"/>
    </source>
</evidence>